<dbReference type="EMBL" id="BX284606">
    <property type="protein sequence ID" value="CCD62789.2"/>
    <property type="molecule type" value="Genomic_DNA"/>
</dbReference>
<protein>
    <submittedName>
        <fullName evidence="2">Uncharacterized protein</fullName>
    </submittedName>
</protein>
<feature type="region of interest" description="Disordered" evidence="1">
    <location>
        <begin position="1"/>
        <end position="89"/>
    </location>
</feature>
<feature type="compositionally biased region" description="Low complexity" evidence="1">
    <location>
        <begin position="1"/>
        <end position="10"/>
    </location>
</feature>
<keyword evidence="3" id="KW-1185">Reference proteome</keyword>
<dbReference type="SMR" id="B3WFU5"/>
<dbReference type="WormBase" id="F35C8.8a">
    <property type="protein sequence ID" value="CE51914"/>
    <property type="gene ID" value="WBGene00018038"/>
</dbReference>
<gene>
    <name evidence="2" type="ORF">CELE_F35C8.8</name>
    <name evidence="2 4" type="ORF">F35C8.8</name>
</gene>
<evidence type="ECO:0000313" key="2">
    <source>
        <dbReference type="EMBL" id="CCD62789.2"/>
    </source>
</evidence>
<dbReference type="HOGENOM" id="CLU_1027563_0_0_1"/>
<dbReference type="InParanoid" id="B3WFU5"/>
<feature type="compositionally biased region" description="Basic and acidic residues" evidence="1">
    <location>
        <begin position="65"/>
        <end position="89"/>
    </location>
</feature>
<dbReference type="Proteomes" id="UP000001940">
    <property type="component" value="Chromosome X"/>
</dbReference>
<evidence type="ECO:0000256" key="1">
    <source>
        <dbReference type="SAM" id="MobiDB-lite"/>
    </source>
</evidence>
<dbReference type="PaxDb" id="6239-F35C8.8"/>
<evidence type="ECO:0000313" key="3">
    <source>
        <dbReference type="Proteomes" id="UP000001940"/>
    </source>
</evidence>
<reference evidence="2 3" key="1">
    <citation type="journal article" date="1998" name="Science">
        <title>Genome sequence of the nematode C. elegans: a platform for investigating biology.</title>
        <authorList>
            <consortium name="The C. elegans sequencing consortium"/>
            <person name="Sulson J.E."/>
            <person name="Waterston R."/>
        </authorList>
    </citation>
    <scope>NUCLEOTIDE SEQUENCE [LARGE SCALE GENOMIC DNA]</scope>
    <source>
        <strain evidence="2 3">Bristol N2</strain>
    </source>
</reference>
<dbReference type="AlphaFoldDB" id="B3WFU5"/>
<evidence type="ECO:0000313" key="4">
    <source>
        <dbReference type="WormBase" id="F35C8.8a"/>
    </source>
</evidence>
<proteinExistence type="predicted"/>
<sequence>MASSPSSSSSQLQKLHHERRRKAESEEQQKQNRNKNRKLKKKRIIKISRSPVASPVDKLAASSKIEPDSRSFPDDRRILWTRIDSTRRK</sequence>
<name>B3WFU5_CAEEL</name>
<dbReference type="Bgee" id="WBGene00018038">
    <property type="expression patterns" value="Expressed in embryo and 3 other cell types or tissues"/>
</dbReference>
<dbReference type="AGR" id="WB:WBGene00018038"/>
<organism evidence="2 3">
    <name type="scientific">Caenorhabditis elegans</name>
    <dbReference type="NCBI Taxonomy" id="6239"/>
    <lineage>
        <taxon>Eukaryota</taxon>
        <taxon>Metazoa</taxon>
        <taxon>Ecdysozoa</taxon>
        <taxon>Nematoda</taxon>
        <taxon>Chromadorea</taxon>
        <taxon>Rhabditida</taxon>
        <taxon>Rhabditina</taxon>
        <taxon>Rhabditomorpha</taxon>
        <taxon>Rhabditoidea</taxon>
        <taxon>Rhabditidae</taxon>
        <taxon>Peloderinae</taxon>
        <taxon>Caenorhabditis</taxon>
    </lineage>
</organism>
<feature type="compositionally biased region" description="Basic residues" evidence="1">
    <location>
        <begin position="32"/>
        <end position="46"/>
    </location>
</feature>
<feature type="compositionally biased region" description="Basic and acidic residues" evidence="1">
    <location>
        <begin position="21"/>
        <end position="30"/>
    </location>
</feature>
<accession>B3WFU5</accession>